<evidence type="ECO:0000313" key="2">
    <source>
        <dbReference type="Proteomes" id="UP001152795"/>
    </source>
</evidence>
<name>A0A7D9DHZ9_PARCT</name>
<dbReference type="Gene3D" id="3.30.420.10">
    <property type="entry name" value="Ribonuclease H-like superfamily/Ribonuclease H"/>
    <property type="match status" value="1"/>
</dbReference>
<accession>A0A7D9DHZ9</accession>
<dbReference type="PANTHER" id="PTHR33050">
    <property type="entry name" value="REVERSE TRANSCRIPTASE DOMAIN-CONTAINING PROTEIN"/>
    <property type="match status" value="1"/>
</dbReference>
<protein>
    <submittedName>
        <fullName evidence="1">Integrase recombinase xerD-like</fullName>
    </submittedName>
</protein>
<dbReference type="InterPro" id="IPR052055">
    <property type="entry name" value="Hepadnavirus_pol/RT"/>
</dbReference>
<sequence>MTRMRLAAHPISYLVGVKPEWGTGTISVTIKRIEKVDKALQNLVSHPKTSARKLSSAVGMIISIVPVMGSLTRIMTHHCQKLIACSPSWDSLFDLDRYCILELEFWQSNLKTVNCRSFTPKPAATKTFFSDASQLAIASATHSGDGKLIAHRMFAELERAESPTFRELAAIKFTLEAFEPALQHSKVKWFTDSQAAAKIIQVGSMTFNLHQMAFAVFSICLKARIELDIQWIPRSLNEKANYLSNMID</sequence>
<dbReference type="EMBL" id="CACRXK020000848">
    <property type="protein sequence ID" value="CAB3985255.1"/>
    <property type="molecule type" value="Genomic_DNA"/>
</dbReference>
<gene>
    <name evidence="1" type="ORF">PACLA_8A035040</name>
</gene>
<dbReference type="InterPro" id="IPR043502">
    <property type="entry name" value="DNA/RNA_pol_sf"/>
</dbReference>
<evidence type="ECO:0000313" key="1">
    <source>
        <dbReference type="EMBL" id="CAB3985255.1"/>
    </source>
</evidence>
<dbReference type="InterPro" id="IPR036397">
    <property type="entry name" value="RNaseH_sf"/>
</dbReference>
<dbReference type="SUPFAM" id="SSF56672">
    <property type="entry name" value="DNA/RNA polymerases"/>
    <property type="match status" value="1"/>
</dbReference>
<organism evidence="1 2">
    <name type="scientific">Paramuricea clavata</name>
    <name type="common">Red gorgonian</name>
    <name type="synonym">Violescent sea-whip</name>
    <dbReference type="NCBI Taxonomy" id="317549"/>
    <lineage>
        <taxon>Eukaryota</taxon>
        <taxon>Metazoa</taxon>
        <taxon>Cnidaria</taxon>
        <taxon>Anthozoa</taxon>
        <taxon>Octocorallia</taxon>
        <taxon>Malacalcyonacea</taxon>
        <taxon>Plexauridae</taxon>
        <taxon>Paramuricea</taxon>
    </lineage>
</organism>
<reference evidence="1" key="1">
    <citation type="submission" date="2020-04" db="EMBL/GenBank/DDBJ databases">
        <authorList>
            <person name="Alioto T."/>
            <person name="Alioto T."/>
            <person name="Gomez Garrido J."/>
        </authorList>
    </citation>
    <scope>NUCLEOTIDE SEQUENCE</scope>
    <source>
        <strain evidence="1">A484AB</strain>
    </source>
</reference>
<dbReference type="GO" id="GO:0006259">
    <property type="term" value="P:DNA metabolic process"/>
    <property type="evidence" value="ECO:0007669"/>
    <property type="project" value="UniProtKB-ARBA"/>
</dbReference>
<dbReference type="GO" id="GO:0003676">
    <property type="term" value="F:nucleic acid binding"/>
    <property type="evidence" value="ECO:0007669"/>
    <property type="project" value="InterPro"/>
</dbReference>
<dbReference type="Proteomes" id="UP001152795">
    <property type="component" value="Unassembled WGS sequence"/>
</dbReference>
<dbReference type="AlphaFoldDB" id="A0A7D9DHZ9"/>
<proteinExistence type="predicted"/>
<comment type="caution">
    <text evidence="1">The sequence shown here is derived from an EMBL/GenBank/DDBJ whole genome shotgun (WGS) entry which is preliminary data.</text>
</comment>
<dbReference type="OrthoDB" id="5985998at2759"/>
<dbReference type="PANTHER" id="PTHR33050:SF7">
    <property type="entry name" value="RIBONUCLEASE H"/>
    <property type="match status" value="1"/>
</dbReference>
<keyword evidence="2" id="KW-1185">Reference proteome</keyword>